<dbReference type="AlphaFoldDB" id="A0AAV0RYG4"/>
<keyword evidence="2" id="KW-1185">Reference proteome</keyword>
<sequence length="94" mass="10637">MSWIRRCERASFTDAIFFSSSHQIPSSVKSLSPLFNRLISTWQSDSTISELRDLRFASRRPIIIAFASPSTGRHRPLSFFTIAPTNCPCSNSQL</sequence>
<dbReference type="EMBL" id="CAMGYJ010000011">
    <property type="protein sequence ID" value="CAI0625580.1"/>
    <property type="molecule type" value="Genomic_DNA"/>
</dbReference>
<evidence type="ECO:0000313" key="2">
    <source>
        <dbReference type="Proteomes" id="UP001154282"/>
    </source>
</evidence>
<name>A0AAV0RYG4_9ROSI</name>
<comment type="caution">
    <text evidence="1">The sequence shown here is derived from an EMBL/GenBank/DDBJ whole genome shotgun (WGS) entry which is preliminary data.</text>
</comment>
<dbReference type="Proteomes" id="UP001154282">
    <property type="component" value="Unassembled WGS sequence"/>
</dbReference>
<gene>
    <name evidence="1" type="ORF">LITE_LOCUS50495</name>
</gene>
<reference evidence="1" key="1">
    <citation type="submission" date="2022-08" db="EMBL/GenBank/DDBJ databases">
        <authorList>
            <person name="Gutierrez-Valencia J."/>
        </authorList>
    </citation>
    <scope>NUCLEOTIDE SEQUENCE</scope>
</reference>
<evidence type="ECO:0000313" key="1">
    <source>
        <dbReference type="EMBL" id="CAI0625580.1"/>
    </source>
</evidence>
<organism evidence="1 2">
    <name type="scientific">Linum tenue</name>
    <dbReference type="NCBI Taxonomy" id="586396"/>
    <lineage>
        <taxon>Eukaryota</taxon>
        <taxon>Viridiplantae</taxon>
        <taxon>Streptophyta</taxon>
        <taxon>Embryophyta</taxon>
        <taxon>Tracheophyta</taxon>
        <taxon>Spermatophyta</taxon>
        <taxon>Magnoliopsida</taxon>
        <taxon>eudicotyledons</taxon>
        <taxon>Gunneridae</taxon>
        <taxon>Pentapetalae</taxon>
        <taxon>rosids</taxon>
        <taxon>fabids</taxon>
        <taxon>Malpighiales</taxon>
        <taxon>Linaceae</taxon>
        <taxon>Linum</taxon>
    </lineage>
</organism>
<protein>
    <submittedName>
        <fullName evidence="1">Uncharacterized protein</fullName>
    </submittedName>
</protein>
<proteinExistence type="predicted"/>
<accession>A0AAV0RYG4</accession>